<feature type="compositionally biased region" description="Polar residues" evidence="5">
    <location>
        <begin position="217"/>
        <end position="226"/>
    </location>
</feature>
<feature type="domain" description="FYVE-type" evidence="6">
    <location>
        <begin position="19"/>
        <end position="78"/>
    </location>
</feature>
<feature type="region of interest" description="Disordered" evidence="5">
    <location>
        <begin position="961"/>
        <end position="990"/>
    </location>
</feature>
<feature type="region of interest" description="Disordered" evidence="5">
    <location>
        <begin position="344"/>
        <end position="370"/>
    </location>
</feature>
<dbReference type="InterPro" id="IPR017455">
    <property type="entry name" value="Znf_FYVE-rel"/>
</dbReference>
<dbReference type="AlphaFoldDB" id="A0A5P1EWR8"/>
<name>A0A5P1EWR8_ASPOF</name>
<feature type="region of interest" description="Disordered" evidence="5">
    <location>
        <begin position="591"/>
        <end position="613"/>
    </location>
</feature>
<reference evidence="8" key="1">
    <citation type="journal article" date="2017" name="Nat. Commun.">
        <title>The asparagus genome sheds light on the origin and evolution of a young Y chromosome.</title>
        <authorList>
            <person name="Harkess A."/>
            <person name="Zhou J."/>
            <person name="Xu C."/>
            <person name="Bowers J.E."/>
            <person name="Van der Hulst R."/>
            <person name="Ayyampalayam S."/>
            <person name="Mercati F."/>
            <person name="Riccardi P."/>
            <person name="McKain M.R."/>
            <person name="Kakrana A."/>
            <person name="Tang H."/>
            <person name="Ray J."/>
            <person name="Groenendijk J."/>
            <person name="Arikit S."/>
            <person name="Mathioni S.M."/>
            <person name="Nakano M."/>
            <person name="Shan H."/>
            <person name="Telgmann-Rauber A."/>
            <person name="Kanno A."/>
            <person name="Yue Z."/>
            <person name="Chen H."/>
            <person name="Li W."/>
            <person name="Chen Y."/>
            <person name="Xu X."/>
            <person name="Zhang Y."/>
            <person name="Luo S."/>
            <person name="Chen H."/>
            <person name="Gao J."/>
            <person name="Mao Z."/>
            <person name="Pires J.C."/>
            <person name="Luo M."/>
            <person name="Kudrna D."/>
            <person name="Wing R.A."/>
            <person name="Meyers B.C."/>
            <person name="Yi K."/>
            <person name="Kong H."/>
            <person name="Lavrijsen P."/>
            <person name="Sunseri F."/>
            <person name="Falavigna A."/>
            <person name="Ye Y."/>
            <person name="Leebens-Mack J.H."/>
            <person name="Chen G."/>
        </authorList>
    </citation>
    <scope>NUCLEOTIDE SEQUENCE [LARGE SCALE GENOMIC DNA]</scope>
    <source>
        <strain evidence="8">cv. DH0086</strain>
    </source>
</reference>
<evidence type="ECO:0000256" key="3">
    <source>
        <dbReference type="ARBA" id="ARBA00022833"/>
    </source>
</evidence>
<dbReference type="EMBL" id="CM007385">
    <property type="protein sequence ID" value="ONK70352.1"/>
    <property type="molecule type" value="Genomic_DNA"/>
</dbReference>
<evidence type="ECO:0000256" key="1">
    <source>
        <dbReference type="ARBA" id="ARBA00022723"/>
    </source>
</evidence>
<keyword evidence="3" id="KW-0862">Zinc</keyword>
<dbReference type="OMA" id="NSQLDQN"/>
<dbReference type="SUPFAM" id="SSF57903">
    <property type="entry name" value="FYVE/PHD zinc finger"/>
    <property type="match status" value="1"/>
</dbReference>
<accession>A0A5P1EWR8</accession>
<gene>
    <name evidence="7" type="ORF">A4U43_C05F32840</name>
</gene>
<dbReference type="PANTHER" id="PTHR47553">
    <property type="entry name" value="MYOSIN-11"/>
    <property type="match status" value="1"/>
</dbReference>
<keyword evidence="8" id="KW-1185">Reference proteome</keyword>
<sequence length="1032" mass="114714">MLEKIGLPSKPSMRGGNWVVDASHCQGCSSQFTFINRKHHCRRCGGLFCNSCTQQRMILRGQGDSPVRICDPCKKLEDAARFELRYGKNRAAKGNSKQVQSQEEEILHQILGTDGKLESHADMTPDVLRSVSSASSSSLKEDSPALGREGGSLIDTGANSPEDLRRQAIEEKEKYRILKGKGKSAEALQFFKRSKELERQAAALEIALRKNRRMASRTSNLSTVISEQKKDDFEESSNKKKLPSQKGEEEKGDLAAELRELGWSDADLHHAEKKPVNLSLEGELSNLLGEISHKPSSSRKAGSIDKSQVVALKKKALQLKREGKLAEAKEELKSAKILEKQLEEQELLGDSEDSDDELSALIRSMDNDKHDDLQVENESIPGIKFNNFFNVGDELTIDDNFDVTDNDMNDPELGAALKSFGWTEEDDEQVPYLLDSNPLDREALQHEVLTLKKEALTQKREGNVAEAMALLKKAKLLEKDLETIQVDGQQTFAPEVMPKSSTSQFSSEKSGHQATVKNDRKLPAKSKLAIQKELLALKKKALALRREGRVEEADEELKKGEALEQQLEEMETASKRPAPKMSTKNLEMNIRTSDFSEEGEEAEVTEQDLHDPAMMSVLKNLGWDDDGEPANLENNKLHETPIVPRRSKAEIQRELLSVKRKALALRRQGKTEEAEEELERAKELEKQLADIEASSTFDSVPSSSQGKSDSVPIEDEDSPPLLMGRKIRNQEIDSKGNNQGKPLPHTSVSVGKPGPQLEERTAKTIPSTSPFDGEILQSKVERAKADNSPEQNTAHVTDTQKEKVLAHKRKAVALKREGKLSEAREELRHAKLLENSPEGGSLQSNAMTSTVSAPATEATSVSVVQESRTNQQAQKPLSSRDRFKLQQESLAHKRNALKLRREGKIDESEAELELAKALESQLEESSNQGSSTRAHSNDVGVEDLFDPQLLSALKSIGWEDNELSAQPSKKLEPKTNSDKSGNFQGERSHLEEMIKAEKIKALNLKREGKQAEALEALRSAKRLERKLGSLTQ</sequence>
<keyword evidence="2 4" id="KW-0863">Zinc-finger</keyword>
<dbReference type="SUPFAM" id="SSF48452">
    <property type="entry name" value="TPR-like"/>
    <property type="match status" value="1"/>
</dbReference>
<feature type="region of interest" description="Disordered" evidence="5">
    <location>
        <begin position="217"/>
        <end position="254"/>
    </location>
</feature>
<proteinExistence type="predicted"/>
<evidence type="ECO:0000256" key="4">
    <source>
        <dbReference type="PROSITE-ProRule" id="PRU00091"/>
    </source>
</evidence>
<protein>
    <recommendedName>
        <fullName evidence="6">FYVE-type domain-containing protein</fullName>
    </recommendedName>
</protein>
<feature type="region of interest" description="Disordered" evidence="5">
    <location>
        <begin position="497"/>
        <end position="517"/>
    </location>
</feature>
<dbReference type="OrthoDB" id="660555at2759"/>
<evidence type="ECO:0000313" key="7">
    <source>
        <dbReference type="EMBL" id="ONK70352.1"/>
    </source>
</evidence>
<feature type="compositionally biased region" description="Polar residues" evidence="5">
    <location>
        <begin position="841"/>
        <end position="877"/>
    </location>
</feature>
<feature type="compositionally biased region" description="Acidic residues" evidence="5">
    <location>
        <begin position="595"/>
        <end position="606"/>
    </location>
</feature>
<feature type="compositionally biased region" description="Low complexity" evidence="5">
    <location>
        <begin position="915"/>
        <end position="926"/>
    </location>
</feature>
<feature type="compositionally biased region" description="Basic and acidic residues" evidence="5">
    <location>
        <begin position="227"/>
        <end position="238"/>
    </location>
</feature>
<dbReference type="CDD" id="cd00065">
    <property type="entry name" value="FYVE_like_SF"/>
    <property type="match status" value="1"/>
</dbReference>
<evidence type="ECO:0000313" key="8">
    <source>
        <dbReference type="Proteomes" id="UP000243459"/>
    </source>
</evidence>
<keyword evidence="1" id="KW-0479">Metal-binding</keyword>
<dbReference type="GO" id="GO:0008270">
    <property type="term" value="F:zinc ion binding"/>
    <property type="evidence" value="ECO:0007669"/>
    <property type="project" value="UniProtKB-KW"/>
</dbReference>
<dbReference type="PANTHER" id="PTHR47553:SF1">
    <property type="entry name" value="RING_FYVE_PHD ZINC FINGER SUPERFAMILY PROTEIN"/>
    <property type="match status" value="1"/>
</dbReference>
<dbReference type="InterPro" id="IPR011990">
    <property type="entry name" value="TPR-like_helical_dom_sf"/>
</dbReference>
<feature type="compositionally biased region" description="Basic and acidic residues" evidence="5">
    <location>
        <begin position="814"/>
        <end position="832"/>
    </location>
</feature>
<feature type="region of interest" description="Disordered" evidence="5">
    <location>
        <begin position="129"/>
        <end position="164"/>
    </location>
</feature>
<dbReference type="PROSITE" id="PS50178">
    <property type="entry name" value="ZF_FYVE"/>
    <property type="match status" value="1"/>
</dbReference>
<dbReference type="InterPro" id="IPR019734">
    <property type="entry name" value="TPR_rpt"/>
</dbReference>
<feature type="compositionally biased region" description="Basic and acidic residues" evidence="5">
    <location>
        <begin position="679"/>
        <end position="689"/>
    </location>
</feature>
<evidence type="ECO:0000259" key="6">
    <source>
        <dbReference type="PROSITE" id="PS50178"/>
    </source>
</evidence>
<dbReference type="Proteomes" id="UP000243459">
    <property type="component" value="Chromosome 5"/>
</dbReference>
<dbReference type="Gene3D" id="3.30.40.10">
    <property type="entry name" value="Zinc/RING finger domain, C3HC4 (zinc finger)"/>
    <property type="match status" value="1"/>
</dbReference>
<evidence type="ECO:0000256" key="2">
    <source>
        <dbReference type="ARBA" id="ARBA00022771"/>
    </source>
</evidence>
<evidence type="ECO:0000256" key="5">
    <source>
        <dbReference type="SAM" id="MobiDB-lite"/>
    </source>
</evidence>
<dbReference type="SMART" id="SM00064">
    <property type="entry name" value="FYVE"/>
    <property type="match status" value="1"/>
</dbReference>
<dbReference type="InterPro" id="IPR000306">
    <property type="entry name" value="Znf_FYVE"/>
</dbReference>
<dbReference type="Gramene" id="ONK70352">
    <property type="protein sequence ID" value="ONK70352"/>
    <property type="gene ID" value="A4U43_C05F32840"/>
</dbReference>
<feature type="compositionally biased region" description="Polar residues" evidence="5">
    <location>
        <begin position="693"/>
        <end position="708"/>
    </location>
</feature>
<feature type="compositionally biased region" description="Polar residues" evidence="5">
    <location>
        <begin position="788"/>
        <end position="797"/>
    </location>
</feature>
<feature type="compositionally biased region" description="Acidic residues" evidence="5">
    <location>
        <begin position="344"/>
        <end position="358"/>
    </location>
</feature>
<feature type="region of interest" description="Disordered" evidence="5">
    <location>
        <begin position="663"/>
        <end position="940"/>
    </location>
</feature>
<dbReference type="InterPro" id="IPR013083">
    <property type="entry name" value="Znf_RING/FYVE/PHD"/>
</dbReference>
<dbReference type="InterPro" id="IPR011011">
    <property type="entry name" value="Znf_FYVE_PHD"/>
</dbReference>
<dbReference type="SMART" id="SM00028">
    <property type="entry name" value="TPR"/>
    <property type="match status" value="7"/>
</dbReference>
<organism evidence="7 8">
    <name type="scientific">Asparagus officinalis</name>
    <name type="common">Garden asparagus</name>
    <dbReference type="NCBI Taxonomy" id="4686"/>
    <lineage>
        <taxon>Eukaryota</taxon>
        <taxon>Viridiplantae</taxon>
        <taxon>Streptophyta</taxon>
        <taxon>Embryophyta</taxon>
        <taxon>Tracheophyta</taxon>
        <taxon>Spermatophyta</taxon>
        <taxon>Magnoliopsida</taxon>
        <taxon>Liliopsida</taxon>
        <taxon>Asparagales</taxon>
        <taxon>Asparagaceae</taxon>
        <taxon>Asparagoideae</taxon>
        <taxon>Asparagus</taxon>
    </lineage>
</organism>
<dbReference type="Pfam" id="PF01363">
    <property type="entry name" value="FYVE"/>
    <property type="match status" value="1"/>
</dbReference>